<evidence type="ECO:0008006" key="4">
    <source>
        <dbReference type="Google" id="ProtNLM"/>
    </source>
</evidence>
<accession>A0ABR2CVY1</accession>
<feature type="region of interest" description="Disordered" evidence="1">
    <location>
        <begin position="357"/>
        <end position="392"/>
    </location>
</feature>
<dbReference type="Proteomes" id="UP001472677">
    <property type="component" value="Unassembled WGS sequence"/>
</dbReference>
<sequence>MKGIRYVLILECWVISRVLDSKSRDGVGSVWLPFGTMEGNMVDGLFVLFGVLLTGENLVERKVKRDVSWLRWGLFVRISGMASGFALFGLGNQGWFIGRGEVIGKGSECVQWKCQSMIEEILVKVWYEATDEGMCGWRPNGSTPVLTSGDVVLVLGGKGWLAERGSKGRSDGFLEEILVFMEDCIGVNGGVNVEGGGGVIPLDVRDDRIDRGFDLAIWHARKILGVSNTGLKRGVLENLICTLEIDVIGRVKRAQFGIEEQNLEGWFEIVISSMADEVAKLMSNLNFSEEEMIEMEPMEGIGQEQQSETARWVVSKLFTMRKGPFQFGEWLRVPLIMKRNGSQGVKRQGIVYTDKEMGSVGKGKQPVGNIPTGPRGDGRGQQGNGAFIRPRGPKRVLQGKYEVCTPVGTKKARSASSSLVAEDDGNLEVMSPLKTITTVEAVEQPRREP</sequence>
<organism evidence="2 3">
    <name type="scientific">Hibiscus sabdariffa</name>
    <name type="common">roselle</name>
    <dbReference type="NCBI Taxonomy" id="183260"/>
    <lineage>
        <taxon>Eukaryota</taxon>
        <taxon>Viridiplantae</taxon>
        <taxon>Streptophyta</taxon>
        <taxon>Embryophyta</taxon>
        <taxon>Tracheophyta</taxon>
        <taxon>Spermatophyta</taxon>
        <taxon>Magnoliopsida</taxon>
        <taxon>eudicotyledons</taxon>
        <taxon>Gunneridae</taxon>
        <taxon>Pentapetalae</taxon>
        <taxon>rosids</taxon>
        <taxon>malvids</taxon>
        <taxon>Malvales</taxon>
        <taxon>Malvaceae</taxon>
        <taxon>Malvoideae</taxon>
        <taxon>Hibiscus</taxon>
    </lineage>
</organism>
<proteinExistence type="predicted"/>
<evidence type="ECO:0000256" key="1">
    <source>
        <dbReference type="SAM" id="MobiDB-lite"/>
    </source>
</evidence>
<reference evidence="2 3" key="1">
    <citation type="journal article" date="2024" name="G3 (Bethesda)">
        <title>Genome assembly of Hibiscus sabdariffa L. provides insights into metabolisms of medicinal natural products.</title>
        <authorList>
            <person name="Kim T."/>
        </authorList>
    </citation>
    <scope>NUCLEOTIDE SEQUENCE [LARGE SCALE GENOMIC DNA]</scope>
    <source>
        <strain evidence="2">TK-2024</strain>
        <tissue evidence="2">Old leaves</tissue>
    </source>
</reference>
<dbReference type="EMBL" id="JBBPBM010000042">
    <property type="protein sequence ID" value="KAK8523694.1"/>
    <property type="molecule type" value="Genomic_DNA"/>
</dbReference>
<comment type="caution">
    <text evidence="2">The sequence shown here is derived from an EMBL/GenBank/DDBJ whole genome shotgun (WGS) entry which is preliminary data.</text>
</comment>
<gene>
    <name evidence="2" type="ORF">V6N12_013779</name>
</gene>
<evidence type="ECO:0000313" key="3">
    <source>
        <dbReference type="Proteomes" id="UP001472677"/>
    </source>
</evidence>
<keyword evidence="3" id="KW-1185">Reference proteome</keyword>
<evidence type="ECO:0000313" key="2">
    <source>
        <dbReference type="EMBL" id="KAK8523694.1"/>
    </source>
</evidence>
<protein>
    <recommendedName>
        <fullName evidence="4">DUF4283 domain-containing protein</fullName>
    </recommendedName>
</protein>
<name>A0ABR2CVY1_9ROSI</name>